<protein>
    <submittedName>
        <fullName evidence="1">Uncharacterized protein</fullName>
    </submittedName>
</protein>
<accession>A0A2S6CP64</accession>
<comment type="caution">
    <text evidence="1">The sequence shown here is derived from an EMBL/GenBank/DDBJ whole genome shotgun (WGS) entry which is preliminary data.</text>
</comment>
<keyword evidence="2" id="KW-1185">Reference proteome</keyword>
<sequence>MIIINNKGINDLDFNYWMNNQLTDDNIEEILEGSDLSMEQEIFKSNYKKFLEIDGKKERWYSLEEAAYIINGNYFSIYEEDSKKRSVTTDYVKNKSNDILNNIENGTNQNWNKYHYPQKRKFAFKKVKYVNEDMIDEILRDDVTKPEKIKRGNISIEELLPNQNRIAKYIRQNENIHNKSIMIDYLNQLSDTLAKSLDDVRYFSNKLSLFKSVIKDSREIAQNIHRDHDIDNKEKYELLKKEYSNFLENCIRFSNEYLDILDIKNIFNIFDTKKIVLNLSYYTKMWEVPDINNEQPINNNLQKFVDLKKKKYLNNVHWSKNKILKQLNEIEVKPVTLKDGTSETERVAEWMYRNKTKVVYEIINKEFDDVYDLLNGMLKSEYTELMGYMRIWHNLSKNL</sequence>
<name>A0A2S6CP64_9CYAN</name>
<evidence type="ECO:0000313" key="2">
    <source>
        <dbReference type="Proteomes" id="UP000239589"/>
    </source>
</evidence>
<reference evidence="1 2" key="1">
    <citation type="submission" date="2018-02" db="EMBL/GenBank/DDBJ databases">
        <title>Discovery of a pederin family compound in a non-symbiotic bloom-forming cyanobacterium.</title>
        <authorList>
            <person name="Kust A."/>
            <person name="Mares J."/>
            <person name="Jokela J."/>
            <person name="Urajova P."/>
            <person name="Hajek J."/>
            <person name="Saurav K."/>
            <person name="Voracova K."/>
            <person name="Fewer D.P."/>
            <person name="Haapaniemi E."/>
            <person name="Permi P."/>
            <person name="Rehakova K."/>
            <person name="Sivonen K."/>
            <person name="Hrouzek P."/>
        </authorList>
    </citation>
    <scope>NUCLEOTIDE SEQUENCE [LARGE SCALE GENOMIC DNA]</scope>
    <source>
        <strain evidence="1 2">CHARLIE-1</strain>
    </source>
</reference>
<proteinExistence type="predicted"/>
<dbReference type="AlphaFoldDB" id="A0A2S6CP64"/>
<evidence type="ECO:0000313" key="1">
    <source>
        <dbReference type="EMBL" id="PPJ61511.1"/>
    </source>
</evidence>
<gene>
    <name evidence="1" type="ORF">CUN59_20510</name>
</gene>
<dbReference type="EMBL" id="PGEM01000217">
    <property type="protein sequence ID" value="PPJ61511.1"/>
    <property type="molecule type" value="Genomic_DNA"/>
</dbReference>
<dbReference type="Proteomes" id="UP000239589">
    <property type="component" value="Unassembled WGS sequence"/>
</dbReference>
<organism evidence="1 2">
    <name type="scientific">Cuspidothrix issatschenkoi CHARLIE-1</name>
    <dbReference type="NCBI Taxonomy" id="2052836"/>
    <lineage>
        <taxon>Bacteria</taxon>
        <taxon>Bacillati</taxon>
        <taxon>Cyanobacteriota</taxon>
        <taxon>Cyanophyceae</taxon>
        <taxon>Nostocales</taxon>
        <taxon>Aphanizomenonaceae</taxon>
        <taxon>Cuspidothrix</taxon>
    </lineage>
</organism>